<dbReference type="RefSeq" id="WP_087853050.1">
    <property type="nucleotide sequence ID" value="NZ_FYAJ01000002.1"/>
</dbReference>
<sequence length="698" mass="80967">MNISQKNKDNFFNLVDSLKKCRRADLSDVSKSKDVIEKLYVDPLDNDLILKSISKLNTTILTGRRGTGKSTIIARLQHDIRKSKDRLSLYIDVKSIFEQSKAFSYSAENYADHFSAQDLNKYLIYKSFLKEIISEIKLELKTNTLKFYLAKITDYFGPDKTAFEEELNRIFDDIEKFEYMDVEVLKQKKVLSNEENKNSVNQKVTANVSVDASGPKGGFNAEYGTSNSDASSLNEEFSEVLLKCFNPILIMRNIRELLKKIGINHVFICLDDFSEIDYDAMKIFVDVIIGPLNNLSDEFFKFKIAAYPDRIYLGDIDPQKIEQIRLDFYELYQAKTITDVHAQAQGSIKKLIEKRTQFFCKQTPDEFFDTTKTTLDDYYKALFDITSCVPRNVGWILWYANQQSIAKDKKITLNDLSIAAEKHFIDTVRPYFSQNQFMREPFDMKLEKYHLHQLLERFVNTAKINKRDILVSDSKVFAKDKTKPPTSHFYINKKLEDVLKPLEMQFFITKYNEQKDQDSSELMSFFSFNYGLCVSEDIHYGRGSDRKYVIQRRFNNTKSLQGYLADAKHIACNNHQCKATHDYEMLPMIEMFDMLCPKCKTGTCSVEHANVDVELADEKILLSEFDMQFINSLKVDSPQYPSGLAQELDCTYQKVGKRAARLKDMGFLQAQEMTINKALGKRNYYSLTDEAVTTYFEQ</sequence>
<protein>
    <submittedName>
        <fullName evidence="1">Uncharacterized protein</fullName>
    </submittedName>
</protein>
<evidence type="ECO:0000313" key="1">
    <source>
        <dbReference type="EMBL" id="SMY34340.1"/>
    </source>
</evidence>
<accession>A0A1Y6MEY5</accession>
<dbReference type="EMBL" id="FYAJ01000002">
    <property type="protein sequence ID" value="SMY34340.1"/>
    <property type="molecule type" value="Genomic_DNA"/>
</dbReference>
<gene>
    <name evidence="1" type="ORF">PAND9192_01279</name>
</gene>
<dbReference type="Proteomes" id="UP000195719">
    <property type="component" value="Unassembled WGS sequence"/>
</dbReference>
<dbReference type="SUPFAM" id="SSF52540">
    <property type="entry name" value="P-loop containing nucleoside triphosphate hydrolases"/>
    <property type="match status" value="1"/>
</dbReference>
<name>A0A1Y6MEY5_9GAMM</name>
<evidence type="ECO:0000313" key="2">
    <source>
        <dbReference type="Proteomes" id="UP000195719"/>
    </source>
</evidence>
<dbReference type="InterPro" id="IPR027417">
    <property type="entry name" value="P-loop_NTPase"/>
</dbReference>
<keyword evidence="2" id="KW-1185">Reference proteome</keyword>
<reference evidence="2" key="1">
    <citation type="submission" date="2017-06" db="EMBL/GenBank/DDBJ databases">
        <authorList>
            <person name="Rodrigo-Torres L."/>
            <person name="Arahal R.D."/>
            <person name="Lucena T."/>
        </authorList>
    </citation>
    <scope>NUCLEOTIDE SEQUENCE [LARGE SCALE GENOMIC DNA]</scope>
    <source>
        <strain evidence="2">CECT 9192</strain>
    </source>
</reference>
<organism evidence="1 2">
    <name type="scientific">Photobacterium andalusiense</name>
    <dbReference type="NCBI Taxonomy" id="2204296"/>
    <lineage>
        <taxon>Bacteria</taxon>
        <taxon>Pseudomonadati</taxon>
        <taxon>Pseudomonadota</taxon>
        <taxon>Gammaproteobacteria</taxon>
        <taxon>Vibrionales</taxon>
        <taxon>Vibrionaceae</taxon>
        <taxon>Photobacterium</taxon>
    </lineage>
</organism>
<proteinExistence type="predicted"/>
<dbReference type="AlphaFoldDB" id="A0A1Y6MEY5"/>
<dbReference type="Gene3D" id="3.40.50.300">
    <property type="entry name" value="P-loop containing nucleotide triphosphate hydrolases"/>
    <property type="match status" value="1"/>
</dbReference>